<feature type="signal peptide" evidence="2">
    <location>
        <begin position="1"/>
        <end position="20"/>
    </location>
</feature>
<evidence type="ECO:0000256" key="2">
    <source>
        <dbReference type="SAM" id="SignalP"/>
    </source>
</evidence>
<dbReference type="EMBL" id="VOLT01000011">
    <property type="protein sequence ID" value="TWX65274.1"/>
    <property type="molecule type" value="Genomic_DNA"/>
</dbReference>
<sequence length="107" mass="11667">MKKLITTALLTTALSFNVLANEKCGDEETKIIAMQEKSLYYGGEKTSYFLAYTRVTIGSGGLIYAAVNSASGIAFFSFVVFLGGALDIYINSENDEIIEQLTEKLCD</sequence>
<evidence type="ECO:0000256" key="1">
    <source>
        <dbReference type="SAM" id="Phobius"/>
    </source>
</evidence>
<keyword evidence="1" id="KW-0472">Membrane</keyword>
<reference evidence="3 4" key="1">
    <citation type="submission" date="2019-07" db="EMBL/GenBank/DDBJ databases">
        <title>Genomes of sea-ice associated Colwellia species.</title>
        <authorList>
            <person name="Bowman J.P."/>
        </authorList>
    </citation>
    <scope>NUCLEOTIDE SEQUENCE [LARGE SCALE GENOMIC DNA]</scope>
    <source>
        <strain evidence="3 4">ACAM 459</strain>
    </source>
</reference>
<accession>A0A5C6Q8D1</accession>
<proteinExistence type="predicted"/>
<feature type="transmembrane region" description="Helical" evidence="1">
    <location>
        <begin position="62"/>
        <end position="86"/>
    </location>
</feature>
<keyword evidence="2" id="KW-0732">Signal</keyword>
<comment type="caution">
    <text evidence="3">The sequence shown here is derived from an EMBL/GenBank/DDBJ whole genome shotgun (WGS) entry which is preliminary data.</text>
</comment>
<keyword evidence="1" id="KW-0812">Transmembrane</keyword>
<dbReference type="Proteomes" id="UP000321822">
    <property type="component" value="Unassembled WGS sequence"/>
</dbReference>
<protein>
    <recommendedName>
        <fullName evidence="5">TMhelix containing protein</fullName>
    </recommendedName>
</protein>
<dbReference type="AlphaFoldDB" id="A0A5C6Q8D1"/>
<evidence type="ECO:0000313" key="4">
    <source>
        <dbReference type="Proteomes" id="UP000321822"/>
    </source>
</evidence>
<keyword evidence="1" id="KW-1133">Transmembrane helix</keyword>
<dbReference type="RefSeq" id="WP_146790618.1">
    <property type="nucleotide sequence ID" value="NZ_VOLT01000011.1"/>
</dbReference>
<gene>
    <name evidence="3" type="ORF">ESZ36_18545</name>
</gene>
<feature type="chain" id="PRO_5023151286" description="TMhelix containing protein" evidence="2">
    <location>
        <begin position="21"/>
        <end position="107"/>
    </location>
</feature>
<organism evidence="3 4">
    <name type="scientific">Colwellia demingiae</name>
    <dbReference type="NCBI Taxonomy" id="89401"/>
    <lineage>
        <taxon>Bacteria</taxon>
        <taxon>Pseudomonadati</taxon>
        <taxon>Pseudomonadota</taxon>
        <taxon>Gammaproteobacteria</taxon>
        <taxon>Alteromonadales</taxon>
        <taxon>Colwelliaceae</taxon>
        <taxon>Colwellia</taxon>
    </lineage>
</organism>
<dbReference type="OrthoDB" id="6228424at2"/>
<name>A0A5C6Q8D1_9GAMM</name>
<keyword evidence="4" id="KW-1185">Reference proteome</keyword>
<evidence type="ECO:0008006" key="5">
    <source>
        <dbReference type="Google" id="ProtNLM"/>
    </source>
</evidence>
<evidence type="ECO:0000313" key="3">
    <source>
        <dbReference type="EMBL" id="TWX65274.1"/>
    </source>
</evidence>